<accession>A0A9N8L122</accession>
<dbReference type="AlphaFoldDB" id="A0A9N8L122"/>
<dbReference type="EMBL" id="LR824033">
    <property type="protein sequence ID" value="CAD0206961.1"/>
    <property type="molecule type" value="Genomic_DNA"/>
</dbReference>
<gene>
    <name evidence="1" type="ORF">CINC_LOCUS9941</name>
</gene>
<protein>
    <submittedName>
        <fullName evidence="1">Uncharacterized protein</fullName>
    </submittedName>
</protein>
<proteinExistence type="predicted"/>
<dbReference type="Proteomes" id="UP001154114">
    <property type="component" value="Chromosome 30"/>
</dbReference>
<sequence>MALLTSSEPSPYIFWKRAFSAASPSGFSSSSIFFISFSILSQSFLNSFGGCCGPDASITACGIALTLSFFLSPSNCVHLNPSFLRSLTSILDGVTTCAHMHGTTSCARSNSRLYSESESEIGLDRDRLLSPYWTFTLSFKYLL</sequence>
<name>A0A9N8L122_CHRIL</name>
<reference evidence="1" key="1">
    <citation type="submission" date="2021-12" db="EMBL/GenBank/DDBJ databases">
        <authorList>
            <person name="King R."/>
        </authorList>
    </citation>
    <scope>NUCLEOTIDE SEQUENCE</scope>
</reference>
<organism evidence="1 2">
    <name type="scientific">Chrysodeixis includens</name>
    <name type="common">Soybean looper</name>
    <name type="synonym">Pseudoplusia includens</name>
    <dbReference type="NCBI Taxonomy" id="689277"/>
    <lineage>
        <taxon>Eukaryota</taxon>
        <taxon>Metazoa</taxon>
        <taxon>Ecdysozoa</taxon>
        <taxon>Arthropoda</taxon>
        <taxon>Hexapoda</taxon>
        <taxon>Insecta</taxon>
        <taxon>Pterygota</taxon>
        <taxon>Neoptera</taxon>
        <taxon>Endopterygota</taxon>
        <taxon>Lepidoptera</taxon>
        <taxon>Glossata</taxon>
        <taxon>Ditrysia</taxon>
        <taxon>Noctuoidea</taxon>
        <taxon>Noctuidae</taxon>
        <taxon>Plusiinae</taxon>
        <taxon>Chrysodeixis</taxon>
    </lineage>
</organism>
<evidence type="ECO:0000313" key="1">
    <source>
        <dbReference type="EMBL" id="CAD0206961.1"/>
    </source>
</evidence>
<keyword evidence="2" id="KW-1185">Reference proteome</keyword>
<evidence type="ECO:0000313" key="2">
    <source>
        <dbReference type="Proteomes" id="UP001154114"/>
    </source>
</evidence>